<evidence type="ECO:0000313" key="5">
    <source>
        <dbReference type="EMBL" id="CAE8641635.1"/>
    </source>
</evidence>
<evidence type="ECO:0000256" key="1">
    <source>
        <dbReference type="ARBA" id="ARBA00022737"/>
    </source>
</evidence>
<evidence type="ECO:0000256" key="2">
    <source>
        <dbReference type="ARBA" id="ARBA00023043"/>
    </source>
</evidence>
<dbReference type="PANTHER" id="PTHR24171:SF8">
    <property type="entry name" value="BRCA1-ASSOCIATED RING DOMAIN PROTEIN 1"/>
    <property type="match status" value="1"/>
</dbReference>
<gene>
    <name evidence="5" type="ORF">PGLA1383_LOCUS56254</name>
</gene>
<organism evidence="5 6">
    <name type="scientific">Polarella glacialis</name>
    <name type="common">Dinoflagellate</name>
    <dbReference type="NCBI Taxonomy" id="89957"/>
    <lineage>
        <taxon>Eukaryota</taxon>
        <taxon>Sar</taxon>
        <taxon>Alveolata</taxon>
        <taxon>Dinophyceae</taxon>
        <taxon>Suessiales</taxon>
        <taxon>Suessiaceae</taxon>
        <taxon>Polarella</taxon>
    </lineage>
</organism>
<dbReference type="OrthoDB" id="409391at2759"/>
<dbReference type="GO" id="GO:0004842">
    <property type="term" value="F:ubiquitin-protein transferase activity"/>
    <property type="evidence" value="ECO:0007669"/>
    <property type="project" value="TreeGrafter"/>
</dbReference>
<dbReference type="SMART" id="SM00248">
    <property type="entry name" value="ANK"/>
    <property type="match status" value="2"/>
</dbReference>
<keyword evidence="6" id="KW-1185">Reference proteome</keyword>
<feature type="repeat" description="ANK" evidence="3">
    <location>
        <begin position="174"/>
        <end position="206"/>
    </location>
</feature>
<accession>A0A813HS48</accession>
<dbReference type="PROSITE" id="PS50297">
    <property type="entry name" value="ANK_REP_REGION"/>
    <property type="match status" value="2"/>
</dbReference>
<keyword evidence="2 3" id="KW-0040">ANK repeat</keyword>
<dbReference type="Pfam" id="PF12796">
    <property type="entry name" value="Ank_2"/>
    <property type="match status" value="1"/>
</dbReference>
<keyword evidence="1" id="KW-0677">Repeat</keyword>
<dbReference type="InterPro" id="IPR036770">
    <property type="entry name" value="Ankyrin_rpt-contain_sf"/>
</dbReference>
<dbReference type="GO" id="GO:0085020">
    <property type="term" value="P:protein K6-linked ubiquitination"/>
    <property type="evidence" value="ECO:0007669"/>
    <property type="project" value="TreeGrafter"/>
</dbReference>
<proteinExistence type="predicted"/>
<protein>
    <submittedName>
        <fullName evidence="5">Uncharacterized protein</fullName>
    </submittedName>
</protein>
<evidence type="ECO:0000313" key="6">
    <source>
        <dbReference type="Proteomes" id="UP000654075"/>
    </source>
</evidence>
<feature type="region of interest" description="Disordered" evidence="4">
    <location>
        <begin position="22"/>
        <end position="43"/>
    </location>
</feature>
<dbReference type="SUPFAM" id="SSF48403">
    <property type="entry name" value="Ankyrin repeat"/>
    <property type="match status" value="1"/>
</dbReference>
<dbReference type="AlphaFoldDB" id="A0A813HS48"/>
<name>A0A813HS48_POLGL</name>
<dbReference type="Gene3D" id="1.25.40.20">
    <property type="entry name" value="Ankyrin repeat-containing domain"/>
    <property type="match status" value="1"/>
</dbReference>
<comment type="caution">
    <text evidence="5">The sequence shown here is derived from an EMBL/GenBank/DDBJ whole genome shotgun (WGS) entry which is preliminary data.</text>
</comment>
<dbReference type="InterPro" id="IPR002110">
    <property type="entry name" value="Ankyrin_rpt"/>
</dbReference>
<sequence length="225" mass="24929">MIFAHVSPFVCSPRHAMCSGAPANNNNKNNKNKNNHNNNNNSNCASYSEQWVSAAAPRVRQPPGLVNLPTLSADCEWMQDEVAFVQTQKEEEEKCKEPARIPTLDCQVPELVRCAGRGDLAGVRRLLDSGMDANIQDDLGLTALHCAAKRGHKEMVSLLLARRAEVDARAMNWKGETPAHYACKYGHTQILGRLLRFGANPAIRTQEGRTPLDYASEKGKWTHEP</sequence>
<dbReference type="PANTHER" id="PTHR24171">
    <property type="entry name" value="ANKYRIN REPEAT DOMAIN-CONTAINING PROTEIN 39-RELATED"/>
    <property type="match status" value="1"/>
</dbReference>
<dbReference type="PROSITE" id="PS50088">
    <property type="entry name" value="ANK_REPEAT"/>
    <property type="match status" value="2"/>
</dbReference>
<evidence type="ECO:0000256" key="3">
    <source>
        <dbReference type="PROSITE-ProRule" id="PRU00023"/>
    </source>
</evidence>
<dbReference type="Proteomes" id="UP000654075">
    <property type="component" value="Unassembled WGS sequence"/>
</dbReference>
<feature type="repeat" description="ANK" evidence="3">
    <location>
        <begin position="139"/>
        <end position="171"/>
    </location>
</feature>
<reference evidence="5" key="1">
    <citation type="submission" date="2021-02" db="EMBL/GenBank/DDBJ databases">
        <authorList>
            <person name="Dougan E. K."/>
            <person name="Rhodes N."/>
            <person name="Thang M."/>
            <person name="Chan C."/>
        </authorList>
    </citation>
    <scope>NUCLEOTIDE SEQUENCE</scope>
</reference>
<dbReference type="EMBL" id="CAJNNV010032954">
    <property type="protein sequence ID" value="CAE8641635.1"/>
    <property type="molecule type" value="Genomic_DNA"/>
</dbReference>
<evidence type="ECO:0000256" key="4">
    <source>
        <dbReference type="SAM" id="MobiDB-lite"/>
    </source>
</evidence>